<evidence type="ECO:0000259" key="1">
    <source>
        <dbReference type="Pfam" id="PF00326"/>
    </source>
</evidence>
<sequence>MITYLWKQEPTVRPHFYFIPLLSLLLLCFLAACGKPDHVEKVDKRSGLKIAAYGSWLSPITAEDVYGLSDDFGELQSVNGALYFVQSDSSAQGKIGIKRLETGSKLSDAVSSAFDVRSTVHEYGGSPFLAIGQSIFASKAEDQLLYRFAPNQEPVPLTMPGTRHADCVRYSKGSRLICVREDHRNSGEPTSSLVALNLNFAGEGEILIDGDDFYSSPRVSPDMKTLAWIAWQHPNMPWDNTELWIGELAPKGGVHNPKRLLSDKNGSITQVSFSPSGQLYFVADFDNWWNLYRISSEGELEQVLDKDAEFAVPDWKLGNHNYAFESENTIIASYSDKGQASLIRIFLDTGITEPIAVDFGEISQVVKGEDGIYFVGAKVTPEKGIYKVKGRGVALIYSPELATVDPNYISRAVSVSLKSSDGVTIYGYFYGARNPDFIGLRDSRPPLLVMLHGGPTAKASLAFRRDIQFWTSRGFAVLDLNYRGSSGFGRAYRQSLYGKWGIADVEDAVRAAGYLVNKGWVDGTKLAIRGSSAGGLTVFSALVFYDTFKAGVSYAGISDMEVLSRDAHKFESSYLELLVGKNSAENNVYRERSPLHHLDRLNEPLLLIQGGDDPVVLAKQSTEVFNKLKARGVPVAYLEFEGEGHNLRDPVNQMTAIEAELYFYGKVFGFTPAGDVPTLKIENVHRLKKH</sequence>
<name>A0ABX5X2U4_9GAMM</name>
<accession>A0ABX5X2U4</accession>
<gene>
    <name evidence="2" type="ORF">FM037_19725</name>
</gene>
<dbReference type="Gene3D" id="2.120.10.30">
    <property type="entry name" value="TolB, C-terminal domain"/>
    <property type="match status" value="1"/>
</dbReference>
<dbReference type="RefSeq" id="WP_144047398.1">
    <property type="nucleotide sequence ID" value="NZ_CP041614.1"/>
</dbReference>
<reference evidence="2 3" key="1">
    <citation type="submission" date="2019-07" db="EMBL/GenBank/DDBJ databases">
        <title>Shewanella sp. YLB-06 whole genomic sequence.</title>
        <authorList>
            <person name="Yu L."/>
        </authorList>
    </citation>
    <scope>NUCLEOTIDE SEQUENCE [LARGE SCALE GENOMIC DNA]</scope>
    <source>
        <strain evidence="2 3">YLB-06</strain>
    </source>
</reference>
<dbReference type="PANTHER" id="PTHR43056:SF5">
    <property type="entry name" value="PEPTIDASE S9 PROLYL OLIGOPEPTIDASE CATALYTIC DOMAIN-CONTAINING PROTEIN"/>
    <property type="match status" value="1"/>
</dbReference>
<dbReference type="SUPFAM" id="SSF69322">
    <property type="entry name" value="Tricorn protease domain 2"/>
    <property type="match status" value="1"/>
</dbReference>
<dbReference type="InterPro" id="IPR001375">
    <property type="entry name" value="Peptidase_S9_cat"/>
</dbReference>
<dbReference type="InterPro" id="IPR011042">
    <property type="entry name" value="6-blade_b-propeller_TolB-like"/>
</dbReference>
<dbReference type="PANTHER" id="PTHR43056">
    <property type="entry name" value="PEPTIDASE S9 PROLYL OLIGOPEPTIDASE"/>
    <property type="match status" value="1"/>
</dbReference>
<evidence type="ECO:0000313" key="3">
    <source>
        <dbReference type="Proteomes" id="UP000315947"/>
    </source>
</evidence>
<keyword evidence="3" id="KW-1185">Reference proteome</keyword>
<dbReference type="Proteomes" id="UP000315947">
    <property type="component" value="Chromosome"/>
</dbReference>
<dbReference type="Pfam" id="PF00326">
    <property type="entry name" value="Peptidase_S9"/>
    <property type="match status" value="1"/>
</dbReference>
<proteinExistence type="predicted"/>
<feature type="domain" description="Peptidase S9 prolyl oligopeptidase catalytic" evidence="1">
    <location>
        <begin position="463"/>
        <end position="669"/>
    </location>
</feature>
<protein>
    <submittedName>
        <fullName evidence="2">S9 family peptidase</fullName>
    </submittedName>
</protein>
<dbReference type="Gene3D" id="3.40.50.1820">
    <property type="entry name" value="alpha/beta hydrolase"/>
    <property type="match status" value="1"/>
</dbReference>
<dbReference type="InterPro" id="IPR029058">
    <property type="entry name" value="AB_hydrolase_fold"/>
</dbReference>
<dbReference type="PROSITE" id="PS51257">
    <property type="entry name" value="PROKAR_LIPOPROTEIN"/>
    <property type="match status" value="1"/>
</dbReference>
<dbReference type="InterPro" id="IPR050585">
    <property type="entry name" value="Xaa-Pro_dipeptidyl-ppase/CocE"/>
</dbReference>
<organism evidence="2 3">
    <name type="scientific">Shewanella psychropiezotolerans</name>
    <dbReference type="NCBI Taxonomy" id="2593655"/>
    <lineage>
        <taxon>Bacteria</taxon>
        <taxon>Pseudomonadati</taxon>
        <taxon>Pseudomonadota</taxon>
        <taxon>Gammaproteobacteria</taxon>
        <taxon>Alteromonadales</taxon>
        <taxon>Shewanellaceae</taxon>
        <taxon>Shewanella</taxon>
    </lineage>
</organism>
<dbReference type="EMBL" id="CP041614">
    <property type="protein sequence ID" value="QDO85052.1"/>
    <property type="molecule type" value="Genomic_DNA"/>
</dbReference>
<evidence type="ECO:0000313" key="2">
    <source>
        <dbReference type="EMBL" id="QDO85052.1"/>
    </source>
</evidence>
<dbReference type="SUPFAM" id="SSF53474">
    <property type="entry name" value="alpha/beta-Hydrolases"/>
    <property type="match status" value="1"/>
</dbReference>